<dbReference type="GO" id="GO:0005829">
    <property type="term" value="C:cytosol"/>
    <property type="evidence" value="ECO:0007669"/>
    <property type="project" value="TreeGrafter"/>
</dbReference>
<dbReference type="Pfam" id="PF03641">
    <property type="entry name" value="Lysine_decarbox"/>
    <property type="match status" value="1"/>
</dbReference>
<comment type="similarity">
    <text evidence="1">Belongs to the LOG family.</text>
</comment>
<protein>
    <recommendedName>
        <fullName evidence="4">Cytokinin riboside 5'-monophosphate phosphoribohydrolase</fullName>
    </recommendedName>
</protein>
<dbReference type="SUPFAM" id="SSF102405">
    <property type="entry name" value="MCP/YpsA-like"/>
    <property type="match status" value="1"/>
</dbReference>
<gene>
    <name evidence="2" type="ORF">EV186_11115</name>
</gene>
<dbReference type="EMBL" id="SNXZ01000011">
    <property type="protein sequence ID" value="TDP89890.1"/>
    <property type="molecule type" value="Genomic_DNA"/>
</dbReference>
<name>A0A4R6RST9_LABRH</name>
<organism evidence="2 3">
    <name type="scientific">Labedaea rhizosphaerae</name>
    <dbReference type="NCBI Taxonomy" id="598644"/>
    <lineage>
        <taxon>Bacteria</taxon>
        <taxon>Bacillati</taxon>
        <taxon>Actinomycetota</taxon>
        <taxon>Actinomycetes</taxon>
        <taxon>Pseudonocardiales</taxon>
        <taxon>Pseudonocardiaceae</taxon>
        <taxon>Labedaea</taxon>
    </lineage>
</organism>
<reference evidence="2 3" key="1">
    <citation type="submission" date="2019-03" db="EMBL/GenBank/DDBJ databases">
        <title>Genomic Encyclopedia of Type Strains, Phase IV (KMG-IV): sequencing the most valuable type-strain genomes for metagenomic binning, comparative biology and taxonomic classification.</title>
        <authorList>
            <person name="Goeker M."/>
        </authorList>
    </citation>
    <scope>NUCLEOTIDE SEQUENCE [LARGE SCALE GENOMIC DNA]</scope>
    <source>
        <strain evidence="2 3">DSM 45361</strain>
    </source>
</reference>
<evidence type="ECO:0000256" key="1">
    <source>
        <dbReference type="ARBA" id="ARBA00006763"/>
    </source>
</evidence>
<sequence>MLDQASRPTVVAAAPAGPPVHRVGLVCGSGAGTGRHYLDFAAELGGALGRAGFDLVCGGTSAGLLSEVVRTAHAFGSGVLNVVPHALLPEAACGEMAGGVVLQVVRSTYERMRMVHRLSDAVVVLPGGVEVLRELGELLSVEAVTGRVGRIVLANRRGCFDPLLELLDHAEADAFATGAELRTLEVAETADDVLRLLGRPQP</sequence>
<dbReference type="Proteomes" id="UP000295444">
    <property type="component" value="Unassembled WGS sequence"/>
</dbReference>
<evidence type="ECO:0008006" key="4">
    <source>
        <dbReference type="Google" id="ProtNLM"/>
    </source>
</evidence>
<keyword evidence="3" id="KW-1185">Reference proteome</keyword>
<evidence type="ECO:0000313" key="3">
    <source>
        <dbReference type="Proteomes" id="UP000295444"/>
    </source>
</evidence>
<comment type="caution">
    <text evidence="2">The sequence shown here is derived from an EMBL/GenBank/DDBJ whole genome shotgun (WGS) entry which is preliminary data.</text>
</comment>
<dbReference type="InterPro" id="IPR031100">
    <property type="entry name" value="LOG_fam"/>
</dbReference>
<dbReference type="PANTHER" id="PTHR31223">
    <property type="entry name" value="LOG FAMILY PROTEIN YJL055W"/>
    <property type="match status" value="1"/>
</dbReference>
<dbReference type="GO" id="GO:0016799">
    <property type="term" value="F:hydrolase activity, hydrolyzing N-glycosyl compounds"/>
    <property type="evidence" value="ECO:0007669"/>
    <property type="project" value="TreeGrafter"/>
</dbReference>
<dbReference type="Gene3D" id="3.40.50.450">
    <property type="match status" value="1"/>
</dbReference>
<dbReference type="AlphaFoldDB" id="A0A4R6RST9"/>
<evidence type="ECO:0000313" key="2">
    <source>
        <dbReference type="EMBL" id="TDP89890.1"/>
    </source>
</evidence>
<dbReference type="GO" id="GO:0009691">
    <property type="term" value="P:cytokinin biosynthetic process"/>
    <property type="evidence" value="ECO:0007669"/>
    <property type="project" value="TreeGrafter"/>
</dbReference>
<accession>A0A4R6RST9</accession>
<proteinExistence type="inferred from homology"/>
<dbReference type="PANTHER" id="PTHR31223:SF70">
    <property type="entry name" value="LOG FAMILY PROTEIN YJL055W"/>
    <property type="match status" value="1"/>
</dbReference>
<dbReference type="RefSeq" id="WP_133854174.1">
    <property type="nucleotide sequence ID" value="NZ_SNXZ01000011.1"/>
</dbReference>